<dbReference type="EMBL" id="ATBP01000132">
    <property type="protein sequence ID" value="ETR72596.1"/>
    <property type="molecule type" value="Genomic_DNA"/>
</dbReference>
<dbReference type="InterPro" id="IPR002035">
    <property type="entry name" value="VWF_A"/>
</dbReference>
<dbReference type="AlphaFoldDB" id="A0A1V1PCT9"/>
<gene>
    <name evidence="2" type="ORF">OMM_01601</name>
</gene>
<name>A0A1V1PCT9_9BACT</name>
<proteinExistence type="predicted"/>
<comment type="caution">
    <text evidence="2">The sequence shown here is derived from an EMBL/GenBank/DDBJ whole genome shotgun (WGS) entry which is preliminary data.</text>
</comment>
<dbReference type="Pfam" id="PF00092">
    <property type="entry name" value="VWA"/>
    <property type="match status" value="1"/>
</dbReference>
<organism evidence="2 3">
    <name type="scientific">Candidatus Magnetoglobus multicellularis str. Araruama</name>
    <dbReference type="NCBI Taxonomy" id="890399"/>
    <lineage>
        <taxon>Bacteria</taxon>
        <taxon>Pseudomonadati</taxon>
        <taxon>Thermodesulfobacteriota</taxon>
        <taxon>Desulfobacteria</taxon>
        <taxon>Desulfobacterales</taxon>
        <taxon>Desulfobacteraceae</taxon>
        <taxon>Candidatus Magnetoglobus</taxon>
    </lineage>
</organism>
<evidence type="ECO:0000313" key="2">
    <source>
        <dbReference type="EMBL" id="ETR72596.1"/>
    </source>
</evidence>
<dbReference type="SUPFAM" id="SSF53300">
    <property type="entry name" value="vWA-like"/>
    <property type="match status" value="1"/>
</dbReference>
<dbReference type="InterPro" id="IPR036465">
    <property type="entry name" value="vWFA_dom_sf"/>
</dbReference>
<evidence type="ECO:0000259" key="1">
    <source>
        <dbReference type="PROSITE" id="PS50234"/>
    </source>
</evidence>
<dbReference type="Gene3D" id="3.40.50.410">
    <property type="entry name" value="von Willebrand factor, type A domain"/>
    <property type="match status" value="1"/>
</dbReference>
<evidence type="ECO:0000313" key="3">
    <source>
        <dbReference type="Proteomes" id="UP000189670"/>
    </source>
</evidence>
<sequence length="326" mass="37354">MSNYSGLFFIIGSNLIWAKLLEFPYIIQQNDISINYSEKGDYYLKIRGYFGKNESIVNHYKLLWKAYDIDNNFLHFDTTLLSPYPVFHFKRISLNHYEFSIIALDTNENILYSTKIQKLNPSQFLKKTILTRKNNTQTRLTPFSTSSGIEMLYEIDHQSFPYINLLSQITLNGIPFDGASENYPILEKKNFEVFEDGRLQPIRELLPPEPLGYSKIADIIIIHDDSGSLDDEAAQVKENINSFVSNLSDSGIDYRIGLLPYGGDGLFSYPNGTILHNGILSSEIETILNDVNQMEFDGGTENAFCALKKQLKILSGDLQHKKWLSW</sequence>
<accession>A0A1V1PCT9</accession>
<dbReference type="Proteomes" id="UP000189670">
    <property type="component" value="Unassembled WGS sequence"/>
</dbReference>
<reference evidence="3" key="1">
    <citation type="submission" date="2012-11" db="EMBL/GenBank/DDBJ databases">
        <authorList>
            <person name="Lucero-Rivera Y.E."/>
            <person name="Tovar-Ramirez D."/>
        </authorList>
    </citation>
    <scope>NUCLEOTIDE SEQUENCE [LARGE SCALE GENOMIC DNA]</scope>
    <source>
        <strain evidence="3">Araruama</strain>
    </source>
</reference>
<protein>
    <recommendedName>
        <fullName evidence="1">VWFA domain-containing protein</fullName>
    </recommendedName>
</protein>
<dbReference type="PROSITE" id="PS50234">
    <property type="entry name" value="VWFA"/>
    <property type="match status" value="1"/>
</dbReference>
<feature type="domain" description="VWFA" evidence="1">
    <location>
        <begin position="218"/>
        <end position="314"/>
    </location>
</feature>